<gene>
    <name evidence="6" type="ORF">GCM10023196_095690</name>
</gene>
<proteinExistence type="inferred from homology"/>
<dbReference type="SUPFAM" id="SSF46785">
    <property type="entry name" value="Winged helix' DNA-binding domain"/>
    <property type="match status" value="1"/>
</dbReference>
<dbReference type="InterPro" id="IPR050950">
    <property type="entry name" value="HTH-type_LysR_regulators"/>
</dbReference>
<evidence type="ECO:0000256" key="1">
    <source>
        <dbReference type="ARBA" id="ARBA00009437"/>
    </source>
</evidence>
<dbReference type="Gene3D" id="1.10.10.10">
    <property type="entry name" value="Winged helix-like DNA-binding domain superfamily/Winged helix DNA-binding domain"/>
    <property type="match status" value="1"/>
</dbReference>
<dbReference type="InterPro" id="IPR005119">
    <property type="entry name" value="LysR_subst-bd"/>
</dbReference>
<dbReference type="Gene3D" id="3.40.190.290">
    <property type="match status" value="1"/>
</dbReference>
<comment type="similarity">
    <text evidence="1">Belongs to the LysR transcriptional regulatory family.</text>
</comment>
<dbReference type="PROSITE" id="PS50931">
    <property type="entry name" value="HTH_LYSR"/>
    <property type="match status" value="1"/>
</dbReference>
<keyword evidence="7" id="KW-1185">Reference proteome</keyword>
<dbReference type="EMBL" id="BAABHK010000022">
    <property type="protein sequence ID" value="GAA4638349.1"/>
    <property type="molecule type" value="Genomic_DNA"/>
</dbReference>
<sequence length="315" mass="33154">MNLSLRQLAAFEAVARAGSFTAAAERLRLSQSALSRTVAGVERTLRVSLFERTTRTVTLTPEGRQVLAVADRILAAHRAGMNDLARYLAGEHGTVTIATLPSVAAVLLPRVLSVFHEQHPGITVRILDGLAGTVTGHLLGGDADLAITIPDHAPPRMERRALVLDRFFAALPPGHQLAERATLTWSDLAPQPFVAIGADSSVRMFTDAAFADAGVSAVQVVEAANVATVGGLVAAGLGLSALPALVQALMSFAGLVHRPLTDPVVERRLDVILPDRGAPAPAARHFLELLETLHAGAYPLPSGVRWAMSSASRPT</sequence>
<dbReference type="InterPro" id="IPR036388">
    <property type="entry name" value="WH-like_DNA-bd_sf"/>
</dbReference>
<evidence type="ECO:0000313" key="6">
    <source>
        <dbReference type="EMBL" id="GAA4638349.1"/>
    </source>
</evidence>
<evidence type="ECO:0000256" key="3">
    <source>
        <dbReference type="ARBA" id="ARBA00023125"/>
    </source>
</evidence>
<protein>
    <submittedName>
        <fullName evidence="6">LysR family transcriptional regulator</fullName>
    </submittedName>
</protein>
<dbReference type="PRINTS" id="PR00039">
    <property type="entry name" value="HTHLYSR"/>
</dbReference>
<keyword evidence="3" id="KW-0238">DNA-binding</keyword>
<dbReference type="InterPro" id="IPR036390">
    <property type="entry name" value="WH_DNA-bd_sf"/>
</dbReference>
<evidence type="ECO:0000259" key="5">
    <source>
        <dbReference type="PROSITE" id="PS50931"/>
    </source>
</evidence>
<dbReference type="Pfam" id="PF00126">
    <property type="entry name" value="HTH_1"/>
    <property type="match status" value="1"/>
</dbReference>
<dbReference type="PANTHER" id="PTHR30419">
    <property type="entry name" value="HTH-TYPE TRANSCRIPTIONAL REGULATOR YBHD"/>
    <property type="match status" value="1"/>
</dbReference>
<evidence type="ECO:0000313" key="7">
    <source>
        <dbReference type="Proteomes" id="UP001501442"/>
    </source>
</evidence>
<keyword evidence="4" id="KW-0804">Transcription</keyword>
<evidence type="ECO:0000256" key="2">
    <source>
        <dbReference type="ARBA" id="ARBA00023015"/>
    </source>
</evidence>
<organism evidence="6 7">
    <name type="scientific">Actinoallomurus vinaceus</name>
    <dbReference type="NCBI Taxonomy" id="1080074"/>
    <lineage>
        <taxon>Bacteria</taxon>
        <taxon>Bacillati</taxon>
        <taxon>Actinomycetota</taxon>
        <taxon>Actinomycetes</taxon>
        <taxon>Streptosporangiales</taxon>
        <taxon>Thermomonosporaceae</taxon>
        <taxon>Actinoallomurus</taxon>
    </lineage>
</organism>
<evidence type="ECO:0000256" key="4">
    <source>
        <dbReference type="ARBA" id="ARBA00023163"/>
    </source>
</evidence>
<keyword evidence="2" id="KW-0805">Transcription regulation</keyword>
<accession>A0ABP8USJ6</accession>
<dbReference type="CDD" id="cd08440">
    <property type="entry name" value="PBP2_LTTR_like_4"/>
    <property type="match status" value="1"/>
</dbReference>
<reference evidence="7" key="1">
    <citation type="journal article" date="2019" name="Int. J. Syst. Evol. Microbiol.">
        <title>The Global Catalogue of Microorganisms (GCM) 10K type strain sequencing project: providing services to taxonomists for standard genome sequencing and annotation.</title>
        <authorList>
            <consortium name="The Broad Institute Genomics Platform"/>
            <consortium name="The Broad Institute Genome Sequencing Center for Infectious Disease"/>
            <person name="Wu L."/>
            <person name="Ma J."/>
        </authorList>
    </citation>
    <scope>NUCLEOTIDE SEQUENCE [LARGE SCALE GENOMIC DNA]</scope>
    <source>
        <strain evidence="7">JCM 17939</strain>
    </source>
</reference>
<comment type="caution">
    <text evidence="6">The sequence shown here is derived from an EMBL/GenBank/DDBJ whole genome shotgun (WGS) entry which is preliminary data.</text>
</comment>
<name>A0ABP8USJ6_9ACTN</name>
<dbReference type="InterPro" id="IPR000847">
    <property type="entry name" value="LysR_HTH_N"/>
</dbReference>
<dbReference type="Proteomes" id="UP001501442">
    <property type="component" value="Unassembled WGS sequence"/>
</dbReference>
<dbReference type="SUPFAM" id="SSF53850">
    <property type="entry name" value="Periplasmic binding protein-like II"/>
    <property type="match status" value="1"/>
</dbReference>
<dbReference type="Pfam" id="PF03466">
    <property type="entry name" value="LysR_substrate"/>
    <property type="match status" value="1"/>
</dbReference>
<dbReference type="PANTHER" id="PTHR30419:SF31">
    <property type="entry name" value="BLR3139 PROTEIN"/>
    <property type="match status" value="1"/>
</dbReference>
<dbReference type="RefSeq" id="WP_345441724.1">
    <property type="nucleotide sequence ID" value="NZ_BAABHK010000022.1"/>
</dbReference>
<feature type="domain" description="HTH lysR-type" evidence="5">
    <location>
        <begin position="3"/>
        <end position="60"/>
    </location>
</feature>